<evidence type="ECO:0000256" key="1">
    <source>
        <dbReference type="SAM" id="MobiDB-lite"/>
    </source>
</evidence>
<evidence type="ECO:0008006" key="4">
    <source>
        <dbReference type="Google" id="ProtNLM"/>
    </source>
</evidence>
<keyword evidence="3" id="KW-1185">Reference proteome</keyword>
<gene>
    <name evidence="2" type="ORF">M011DRAFT_482089</name>
</gene>
<dbReference type="AlphaFoldDB" id="A0A6A6UUZ5"/>
<proteinExistence type="predicted"/>
<sequence length="298" mass="34865">MSLLPATPRRASSPDNKSNPIFTKLPGEIRNRVYHYLYQPPQLPARSDEPGWPRIRWNPLALSYTCKIAYKETRWLAVKYILSRVMCRALHWGRDFYFLFQQIPPEFRYIIQELTLQLPPLPLIHSFPLSCECGCPYLRFNLLARDLRQQWETLLSPRVKLLIHIPPPQHHAPSGLPRWNRAILEKCDRHAAEYLGVDDPRSCLLDLDAVLFHIMFTFVTRLWRRPDPGDWPRSLHLRLPEPLTLLEYPLAHEGFRKQKYGNFFVGPTADGGEVEISARGVIPRKRGRPGRIRDIVRL</sequence>
<accession>A0A6A6UUZ5</accession>
<evidence type="ECO:0000313" key="3">
    <source>
        <dbReference type="Proteomes" id="UP000799440"/>
    </source>
</evidence>
<protein>
    <recommendedName>
        <fullName evidence="4">F-box domain-containing protein</fullName>
    </recommendedName>
</protein>
<dbReference type="Proteomes" id="UP000799440">
    <property type="component" value="Unassembled WGS sequence"/>
</dbReference>
<dbReference type="EMBL" id="MU006618">
    <property type="protein sequence ID" value="KAF2741955.1"/>
    <property type="molecule type" value="Genomic_DNA"/>
</dbReference>
<evidence type="ECO:0000313" key="2">
    <source>
        <dbReference type="EMBL" id="KAF2741955.1"/>
    </source>
</evidence>
<name>A0A6A6UUZ5_9PLEO</name>
<feature type="region of interest" description="Disordered" evidence="1">
    <location>
        <begin position="1"/>
        <end position="20"/>
    </location>
</feature>
<dbReference type="OrthoDB" id="5413827at2759"/>
<reference evidence="2" key="1">
    <citation type="journal article" date="2020" name="Stud. Mycol.">
        <title>101 Dothideomycetes genomes: a test case for predicting lifestyles and emergence of pathogens.</title>
        <authorList>
            <person name="Haridas S."/>
            <person name="Albert R."/>
            <person name="Binder M."/>
            <person name="Bloem J."/>
            <person name="Labutti K."/>
            <person name="Salamov A."/>
            <person name="Andreopoulos B."/>
            <person name="Baker S."/>
            <person name="Barry K."/>
            <person name="Bills G."/>
            <person name="Bluhm B."/>
            <person name="Cannon C."/>
            <person name="Castanera R."/>
            <person name="Culley D."/>
            <person name="Daum C."/>
            <person name="Ezra D."/>
            <person name="Gonzalez J."/>
            <person name="Henrissat B."/>
            <person name="Kuo A."/>
            <person name="Liang C."/>
            <person name="Lipzen A."/>
            <person name="Lutzoni F."/>
            <person name="Magnuson J."/>
            <person name="Mondo S."/>
            <person name="Nolan M."/>
            <person name="Ohm R."/>
            <person name="Pangilinan J."/>
            <person name="Park H.-J."/>
            <person name="Ramirez L."/>
            <person name="Alfaro M."/>
            <person name="Sun H."/>
            <person name="Tritt A."/>
            <person name="Yoshinaga Y."/>
            <person name="Zwiers L.-H."/>
            <person name="Turgeon B."/>
            <person name="Goodwin S."/>
            <person name="Spatafora J."/>
            <person name="Crous P."/>
            <person name="Grigoriev I."/>
        </authorList>
    </citation>
    <scope>NUCLEOTIDE SEQUENCE</scope>
    <source>
        <strain evidence="2">CBS 119925</strain>
    </source>
</reference>
<organism evidence="2 3">
    <name type="scientific">Sporormia fimetaria CBS 119925</name>
    <dbReference type="NCBI Taxonomy" id="1340428"/>
    <lineage>
        <taxon>Eukaryota</taxon>
        <taxon>Fungi</taxon>
        <taxon>Dikarya</taxon>
        <taxon>Ascomycota</taxon>
        <taxon>Pezizomycotina</taxon>
        <taxon>Dothideomycetes</taxon>
        <taxon>Pleosporomycetidae</taxon>
        <taxon>Pleosporales</taxon>
        <taxon>Sporormiaceae</taxon>
        <taxon>Sporormia</taxon>
    </lineage>
</organism>